<proteinExistence type="inferred from homology"/>
<keyword evidence="5 10" id="KW-0812">Transmembrane</keyword>
<dbReference type="NCBIfam" id="TIGR00810">
    <property type="entry name" value="secG"/>
    <property type="match status" value="1"/>
</dbReference>
<evidence type="ECO:0000256" key="2">
    <source>
        <dbReference type="ARBA" id="ARBA00008445"/>
    </source>
</evidence>
<comment type="similarity">
    <text evidence="2 10">Belongs to the SecG family.</text>
</comment>
<sequence>MSTFTIFLILIVVVAFLLVVVIMVQNPKGGGLSSSFGGGGTQQLGGVKKTTDFLDKSTWTLATLLLVLILLSNLAIDRGAKEPESKALDQDAATTEQPLPNTPLNKPDNTATPADSTK</sequence>
<evidence type="ECO:0000256" key="11">
    <source>
        <dbReference type="SAM" id="MobiDB-lite"/>
    </source>
</evidence>
<feature type="compositionally biased region" description="Polar residues" evidence="11">
    <location>
        <begin position="92"/>
        <end position="118"/>
    </location>
</feature>
<keyword evidence="7 10" id="KW-1133">Transmembrane helix</keyword>
<organism evidence="12 13">
    <name type="scientific">Gaetbulibacter aestuarii</name>
    <dbReference type="NCBI Taxonomy" id="1502358"/>
    <lineage>
        <taxon>Bacteria</taxon>
        <taxon>Pseudomonadati</taxon>
        <taxon>Bacteroidota</taxon>
        <taxon>Flavobacteriia</taxon>
        <taxon>Flavobacteriales</taxon>
        <taxon>Flavobacteriaceae</taxon>
        <taxon>Gaetbulibacter</taxon>
    </lineage>
</organism>
<dbReference type="PANTHER" id="PTHR34182">
    <property type="entry name" value="PROTEIN-EXPORT MEMBRANE PROTEIN SECG"/>
    <property type="match status" value="1"/>
</dbReference>
<reference evidence="12 13" key="1">
    <citation type="submission" date="2024-02" db="EMBL/GenBank/DDBJ databases">
        <title>A Gaetbulibacter species isolated from tidal flats and genomic insights of their niches.</title>
        <authorList>
            <person name="Ye Y."/>
        </authorList>
    </citation>
    <scope>NUCLEOTIDE SEQUENCE [LARGE SCALE GENOMIC DNA]</scope>
    <source>
        <strain evidence="12 13">KYW382</strain>
    </source>
</reference>
<evidence type="ECO:0000256" key="8">
    <source>
        <dbReference type="ARBA" id="ARBA00023010"/>
    </source>
</evidence>
<evidence type="ECO:0000256" key="5">
    <source>
        <dbReference type="ARBA" id="ARBA00022692"/>
    </source>
</evidence>
<dbReference type="EMBL" id="JBAWKB010000003">
    <property type="protein sequence ID" value="MFH6772400.1"/>
    <property type="molecule type" value="Genomic_DNA"/>
</dbReference>
<gene>
    <name evidence="12" type="primary">secG</name>
    <name evidence="12" type="ORF">V8G58_10690</name>
</gene>
<dbReference type="Proteomes" id="UP001610100">
    <property type="component" value="Unassembled WGS sequence"/>
</dbReference>
<keyword evidence="13" id="KW-1185">Reference proteome</keyword>
<comment type="subcellular location">
    <subcellularLocation>
        <location evidence="1 10">Cell membrane</location>
        <topology evidence="1 10">Multi-pass membrane protein</topology>
    </subcellularLocation>
</comment>
<dbReference type="PANTHER" id="PTHR34182:SF1">
    <property type="entry name" value="PROTEIN-EXPORT MEMBRANE PROTEIN SECG"/>
    <property type="match status" value="1"/>
</dbReference>
<protein>
    <recommendedName>
        <fullName evidence="10">Protein-export membrane protein SecG</fullName>
    </recommendedName>
</protein>
<evidence type="ECO:0000256" key="6">
    <source>
        <dbReference type="ARBA" id="ARBA00022927"/>
    </source>
</evidence>
<keyword evidence="6 10" id="KW-0653">Protein transport</keyword>
<evidence type="ECO:0000256" key="9">
    <source>
        <dbReference type="ARBA" id="ARBA00023136"/>
    </source>
</evidence>
<dbReference type="RefSeq" id="WP_344737886.1">
    <property type="nucleotide sequence ID" value="NZ_BAABAY010000001.1"/>
</dbReference>
<accession>A0ABW7N0C2</accession>
<evidence type="ECO:0000256" key="4">
    <source>
        <dbReference type="ARBA" id="ARBA00022475"/>
    </source>
</evidence>
<evidence type="ECO:0000256" key="3">
    <source>
        <dbReference type="ARBA" id="ARBA00022448"/>
    </source>
</evidence>
<feature type="transmembrane region" description="Helical" evidence="10">
    <location>
        <begin position="58"/>
        <end position="76"/>
    </location>
</feature>
<keyword evidence="3 10" id="KW-0813">Transport</keyword>
<name>A0ABW7N0C2_9FLAO</name>
<evidence type="ECO:0000313" key="13">
    <source>
        <dbReference type="Proteomes" id="UP001610100"/>
    </source>
</evidence>
<comment type="function">
    <text evidence="10">Involved in protein export. Participates in an early event of protein translocation.</text>
</comment>
<keyword evidence="9 10" id="KW-0472">Membrane</keyword>
<keyword evidence="8 10" id="KW-0811">Translocation</keyword>
<evidence type="ECO:0000313" key="12">
    <source>
        <dbReference type="EMBL" id="MFH6772400.1"/>
    </source>
</evidence>
<keyword evidence="4 10" id="KW-1003">Cell membrane</keyword>
<evidence type="ECO:0000256" key="1">
    <source>
        <dbReference type="ARBA" id="ARBA00004651"/>
    </source>
</evidence>
<comment type="caution">
    <text evidence="12">The sequence shown here is derived from an EMBL/GenBank/DDBJ whole genome shotgun (WGS) entry which is preliminary data.</text>
</comment>
<dbReference type="InterPro" id="IPR004692">
    <property type="entry name" value="SecG"/>
</dbReference>
<evidence type="ECO:0000256" key="10">
    <source>
        <dbReference type="RuleBase" id="RU365087"/>
    </source>
</evidence>
<dbReference type="PRINTS" id="PR01651">
    <property type="entry name" value="SECGEXPORT"/>
</dbReference>
<dbReference type="Pfam" id="PF03840">
    <property type="entry name" value="SecG"/>
    <property type="match status" value="1"/>
</dbReference>
<feature type="transmembrane region" description="Helical" evidence="10">
    <location>
        <begin position="7"/>
        <end position="25"/>
    </location>
</feature>
<evidence type="ECO:0000256" key="7">
    <source>
        <dbReference type="ARBA" id="ARBA00022989"/>
    </source>
</evidence>
<feature type="region of interest" description="Disordered" evidence="11">
    <location>
        <begin position="82"/>
        <end position="118"/>
    </location>
</feature>